<evidence type="ECO:0000313" key="5">
    <source>
        <dbReference type="Proteomes" id="UP000824890"/>
    </source>
</evidence>
<accession>A0ABQ7XKJ1</accession>
<dbReference type="EMBL" id="JAGKQM010000019">
    <property type="protein sequence ID" value="KAH0855914.1"/>
    <property type="molecule type" value="Genomic_DNA"/>
</dbReference>
<reference evidence="4 5" key="1">
    <citation type="submission" date="2021-05" db="EMBL/GenBank/DDBJ databases">
        <title>Genome Assembly of Synthetic Allotetraploid Brassica napus Reveals Homoeologous Exchanges between Subgenomes.</title>
        <authorList>
            <person name="Davis J.T."/>
        </authorList>
    </citation>
    <scope>NUCLEOTIDE SEQUENCE [LARGE SCALE GENOMIC DNA]</scope>
    <source>
        <strain evidence="5">cv. Da-Ae</strain>
        <tissue evidence="4">Seedling</tissue>
    </source>
</reference>
<evidence type="ECO:0000256" key="2">
    <source>
        <dbReference type="ARBA" id="ARBA00023004"/>
    </source>
</evidence>
<dbReference type="Proteomes" id="UP000824890">
    <property type="component" value="Unassembled WGS sequence"/>
</dbReference>
<proteinExistence type="predicted"/>
<evidence type="ECO:0000256" key="1">
    <source>
        <dbReference type="ARBA" id="ARBA00022723"/>
    </source>
</evidence>
<dbReference type="Pfam" id="PF03171">
    <property type="entry name" value="2OG-FeII_Oxy"/>
    <property type="match status" value="2"/>
</dbReference>
<sequence length="601" mass="69298">MDSDSLLPLSESLELPVIDFSDQNLAPGTSKWDEVKDDVRKALEDYGCFQAYVDKVSNIELNKPVFEAMEELFDLPVQTKQRNVSSKPLHGYLSHNLYQSLGIEEANDAEKVNYFTQQLWPDHGNKSISETMHKFSERSVELDVMARRMIMESFGIEKYLDEHLNSTYYVLRLMKYTSAPDDDVEETKLGLLSHTDKSITTILHQYEVDGLEIKTKDEKWIKVKPSQHCFIIMVGDFLCALSNGRLYSPRHRVLMTANKTRYSSAMFSVPKPGVIIDSPEELVDEEHPRMFIPFEYNEFINFFHSEAGRKAESALHAFCALYSLLPFSESLQLPVIDFSDQNLTPGTSKWDKVKADVRKALEDYGCFQAYVDKVSNIELDKSVYEAMEKLFDLPVQTKQRNVSSKPFHGEMMHKFSEQLVELDVMVRRMIMESFGVEKYLDEHLNSTNYLFRMMKYTAPPDEDVEEAKLGLRSHTDKNIITILHQYEVDGLEIMTKDGQWIKVKPSQHSFIIMVGDSLCALLNGRLYSPYHRVLMVAKKTRYSTAMFSVPKSGVIIDSPEEVVDEEHPRMFKPFEYMDFLNFFHSEAGSRVESTLHAFCAL</sequence>
<dbReference type="PRINTS" id="PR00682">
    <property type="entry name" value="IPNSYNTHASE"/>
</dbReference>
<gene>
    <name evidence="4" type="ORF">HID58_084175</name>
</gene>
<comment type="caution">
    <text evidence="4">The sequence shown here is derived from an EMBL/GenBank/DDBJ whole genome shotgun (WGS) entry which is preliminary data.</text>
</comment>
<evidence type="ECO:0000313" key="4">
    <source>
        <dbReference type="EMBL" id="KAH0855914.1"/>
    </source>
</evidence>
<organism evidence="4 5">
    <name type="scientific">Brassica napus</name>
    <name type="common">Rape</name>
    <dbReference type="NCBI Taxonomy" id="3708"/>
    <lineage>
        <taxon>Eukaryota</taxon>
        <taxon>Viridiplantae</taxon>
        <taxon>Streptophyta</taxon>
        <taxon>Embryophyta</taxon>
        <taxon>Tracheophyta</taxon>
        <taxon>Spermatophyta</taxon>
        <taxon>Magnoliopsida</taxon>
        <taxon>eudicotyledons</taxon>
        <taxon>Gunneridae</taxon>
        <taxon>Pentapetalae</taxon>
        <taxon>rosids</taxon>
        <taxon>malvids</taxon>
        <taxon>Brassicales</taxon>
        <taxon>Brassicaceae</taxon>
        <taxon>Brassiceae</taxon>
        <taxon>Brassica</taxon>
    </lineage>
</organism>
<dbReference type="InterPro" id="IPR027443">
    <property type="entry name" value="IPNS-like_sf"/>
</dbReference>
<dbReference type="InterPro" id="IPR026992">
    <property type="entry name" value="DIOX_N"/>
</dbReference>
<dbReference type="PROSITE" id="PS51471">
    <property type="entry name" value="FE2OG_OXY"/>
    <property type="match status" value="2"/>
</dbReference>
<keyword evidence="1" id="KW-0479">Metal-binding</keyword>
<dbReference type="SUPFAM" id="SSF51197">
    <property type="entry name" value="Clavaminate synthase-like"/>
    <property type="match status" value="2"/>
</dbReference>
<dbReference type="InterPro" id="IPR044861">
    <property type="entry name" value="IPNS-like_FE2OG_OXY"/>
</dbReference>
<dbReference type="Gene3D" id="2.60.120.330">
    <property type="entry name" value="B-lactam Antibiotic, Isopenicillin N Synthase, Chain"/>
    <property type="match status" value="3"/>
</dbReference>
<evidence type="ECO:0000259" key="3">
    <source>
        <dbReference type="PROSITE" id="PS51471"/>
    </source>
</evidence>
<dbReference type="InterPro" id="IPR050231">
    <property type="entry name" value="Iron_ascorbate_oxido_reductase"/>
</dbReference>
<keyword evidence="2" id="KW-0408">Iron</keyword>
<protein>
    <recommendedName>
        <fullName evidence="3">Fe2OG dioxygenase domain-containing protein</fullName>
    </recommendedName>
</protein>
<dbReference type="InterPro" id="IPR005123">
    <property type="entry name" value="Oxoglu/Fe-dep_dioxygenase_dom"/>
</dbReference>
<dbReference type="PANTHER" id="PTHR47990">
    <property type="entry name" value="2-OXOGLUTARATE (2OG) AND FE(II)-DEPENDENT OXYGENASE SUPERFAMILY PROTEIN-RELATED"/>
    <property type="match status" value="1"/>
</dbReference>
<feature type="domain" description="Fe2OG dioxygenase" evidence="3">
    <location>
        <begin position="446"/>
        <end position="550"/>
    </location>
</feature>
<name>A0ABQ7XKJ1_BRANA</name>
<keyword evidence="5" id="KW-1185">Reference proteome</keyword>
<dbReference type="Pfam" id="PF14226">
    <property type="entry name" value="DIOX_N"/>
    <property type="match status" value="2"/>
</dbReference>
<feature type="domain" description="Fe2OG dioxygenase" evidence="3">
    <location>
        <begin position="167"/>
        <end position="270"/>
    </location>
</feature>